<keyword evidence="2" id="KW-0269">Exonuclease</keyword>
<name>A0A6M3M4L8_9ZZZZ</name>
<dbReference type="InterPro" id="IPR011335">
    <property type="entry name" value="Restrct_endonuc-II-like"/>
</dbReference>
<dbReference type="PANTHER" id="PTHR46609">
    <property type="entry name" value="EXONUCLEASE, PHAGE-TYPE/RECB, C-TERMINAL DOMAIN-CONTAINING PROTEIN"/>
    <property type="match status" value="1"/>
</dbReference>
<dbReference type="InterPro" id="IPR019080">
    <property type="entry name" value="YqaJ_viral_recombinase"/>
</dbReference>
<evidence type="ECO:0000313" key="3">
    <source>
        <dbReference type="EMBL" id="QJB03774.1"/>
    </source>
</evidence>
<dbReference type="GO" id="GO:0004527">
    <property type="term" value="F:exonuclease activity"/>
    <property type="evidence" value="ECO:0007669"/>
    <property type="project" value="UniProtKB-KW"/>
</dbReference>
<dbReference type="EMBL" id="MT143860">
    <property type="protein sequence ID" value="QJB03774.1"/>
    <property type="molecule type" value="Genomic_DNA"/>
</dbReference>
<dbReference type="SUPFAM" id="SSF52980">
    <property type="entry name" value="Restriction endonuclease-like"/>
    <property type="match status" value="1"/>
</dbReference>
<dbReference type="Gene3D" id="3.90.320.10">
    <property type="match status" value="1"/>
</dbReference>
<dbReference type="Pfam" id="PF09588">
    <property type="entry name" value="YqaJ"/>
    <property type="match status" value="1"/>
</dbReference>
<evidence type="ECO:0000259" key="1">
    <source>
        <dbReference type="Pfam" id="PF09588"/>
    </source>
</evidence>
<dbReference type="NCBIfam" id="TIGR03033">
    <property type="entry name" value="phage_rel_nuc"/>
    <property type="match status" value="1"/>
</dbReference>
<dbReference type="InterPro" id="IPR051703">
    <property type="entry name" value="NF-kappa-B_Signaling_Reg"/>
</dbReference>
<sequence>MKKELQLIPIPYDTEEWHKFRLDGIGASEMATVLYMNEWNTAARLYHEKIGSIPQQREDKEIMFHGRNQEDYIAHLWQYWDGTIEGMMDNYKAEKIVRRCRRINGYLVNPDYPWIFASLDRAINIEGGVNMKTGQALLTEAPLELKTLSGFSARKWEERVPMYYYIQVHTQMLVIDSDYAEIAMLQDGNRFMVEYIERDNDLCNRIIDISKSFWEERVVPGKKAVLMRDNYDKKGLYVESEQNQEIIDRLEPEPDSTQAYKEFMAETYLKERQTLKGDKISYEICRQDEMLKCIVNTLNKRRDYCKNSLIKVVRDNNVEEIDFDTKGKFTWSERANSKIRVALINIKDKPLDADVEKEVGKIDLKY</sequence>
<dbReference type="EMBL" id="MT143675">
    <property type="protein sequence ID" value="QJA99951.1"/>
    <property type="molecule type" value="Genomic_DNA"/>
</dbReference>
<protein>
    <submittedName>
        <fullName evidence="2">Putative exonuclease</fullName>
    </submittedName>
</protein>
<dbReference type="AlphaFoldDB" id="A0A6M3M4L8"/>
<reference evidence="2" key="1">
    <citation type="submission" date="2020-03" db="EMBL/GenBank/DDBJ databases">
        <title>The deep terrestrial virosphere.</title>
        <authorList>
            <person name="Holmfeldt K."/>
            <person name="Nilsson E."/>
            <person name="Simone D."/>
            <person name="Lopez-Fernandez M."/>
            <person name="Wu X."/>
            <person name="de Brujin I."/>
            <person name="Lundin D."/>
            <person name="Andersson A."/>
            <person name="Bertilsson S."/>
            <person name="Dopson M."/>
        </authorList>
    </citation>
    <scope>NUCLEOTIDE SEQUENCE</scope>
    <source>
        <strain evidence="2">MM171A00766</strain>
        <strain evidence="3">MM171B00553</strain>
    </source>
</reference>
<feature type="domain" description="YqaJ viral recombinase" evidence="1">
    <location>
        <begin position="16"/>
        <end position="174"/>
    </location>
</feature>
<dbReference type="PANTHER" id="PTHR46609:SF6">
    <property type="entry name" value="EXONUCLEASE, PHAGE-TYPE_RECB, C-TERMINAL DOMAIN-CONTAINING PROTEIN-RELATED"/>
    <property type="match status" value="1"/>
</dbReference>
<evidence type="ECO:0000313" key="2">
    <source>
        <dbReference type="EMBL" id="QJA99951.1"/>
    </source>
</evidence>
<accession>A0A6M3M4L8</accession>
<dbReference type="InterPro" id="IPR011604">
    <property type="entry name" value="PDDEXK-like_dom_sf"/>
</dbReference>
<gene>
    <name evidence="2" type="ORF">MM171A00766_0014</name>
    <name evidence="3" type="ORF">MM171B00553_0021</name>
</gene>
<dbReference type="InterPro" id="IPR017482">
    <property type="entry name" value="Lambda-type_endonuclease"/>
</dbReference>
<keyword evidence="2" id="KW-0378">Hydrolase</keyword>
<organism evidence="2">
    <name type="scientific">viral metagenome</name>
    <dbReference type="NCBI Taxonomy" id="1070528"/>
    <lineage>
        <taxon>unclassified sequences</taxon>
        <taxon>metagenomes</taxon>
        <taxon>organismal metagenomes</taxon>
    </lineage>
</organism>
<proteinExistence type="predicted"/>
<keyword evidence="2" id="KW-0540">Nuclease</keyword>